<dbReference type="Pfam" id="PF12850">
    <property type="entry name" value="Metallophos_2"/>
    <property type="match status" value="1"/>
</dbReference>
<evidence type="ECO:0000256" key="1">
    <source>
        <dbReference type="ARBA" id="ARBA00008950"/>
    </source>
</evidence>
<dbReference type="Gene3D" id="3.60.21.10">
    <property type="match status" value="1"/>
</dbReference>
<evidence type="ECO:0000259" key="2">
    <source>
        <dbReference type="Pfam" id="PF12850"/>
    </source>
</evidence>
<dbReference type="SUPFAM" id="SSF56300">
    <property type="entry name" value="Metallo-dependent phosphatases"/>
    <property type="match status" value="1"/>
</dbReference>
<evidence type="ECO:0000313" key="3">
    <source>
        <dbReference type="EMBL" id="GIN22497.1"/>
    </source>
</evidence>
<sequence length="191" mass="22700">MSTYLISDTHFSHKKIMNFEDRPYSSVEEMDECMIENWNSTVKDNDIVYHLGDFCLSNQTRHIEIIKRLKGKIRLIKGNHDYSNAMKKIKPYLDEYHEVGKYIKSHGYQFWLTHYPMEIGLRPKKFSIHGHIHSYPSQHINQLNVGVDSKLMLNKFKIKHGQPVELEQLLDYMNEVTPSIEEEFNRERGIE</sequence>
<dbReference type="EMBL" id="BOQT01000018">
    <property type="protein sequence ID" value="GIN22497.1"/>
    <property type="molecule type" value="Genomic_DNA"/>
</dbReference>
<reference evidence="3 4" key="1">
    <citation type="submission" date="2021-03" db="EMBL/GenBank/DDBJ databases">
        <title>Antimicrobial resistance genes in bacteria isolated from Japanese honey, and their potential for conferring macrolide and lincosamide resistance in the American foulbrood pathogen Paenibacillus larvae.</title>
        <authorList>
            <person name="Okamoto M."/>
            <person name="Kumagai M."/>
            <person name="Kanamori H."/>
            <person name="Takamatsu D."/>
        </authorList>
    </citation>
    <scope>NUCLEOTIDE SEQUENCE [LARGE SCALE GENOMIC DNA]</scope>
    <source>
        <strain evidence="3 4">J1TS3</strain>
    </source>
</reference>
<comment type="caution">
    <text evidence="3">The sequence shown here is derived from an EMBL/GenBank/DDBJ whole genome shotgun (WGS) entry which is preliminary data.</text>
</comment>
<name>A0ABQ4K9V4_9BACI</name>
<feature type="domain" description="Calcineurin-like phosphoesterase" evidence="2">
    <location>
        <begin position="1"/>
        <end position="143"/>
    </location>
</feature>
<dbReference type="InterPro" id="IPR029052">
    <property type="entry name" value="Metallo-depent_PP-like"/>
</dbReference>
<dbReference type="InterPro" id="IPR024654">
    <property type="entry name" value="Calcineurin-like_PHP_lpxH"/>
</dbReference>
<evidence type="ECO:0000313" key="4">
    <source>
        <dbReference type="Proteomes" id="UP000680279"/>
    </source>
</evidence>
<gene>
    <name evidence="3" type="ORF">J1TS3_36310</name>
</gene>
<protein>
    <submittedName>
        <fullName evidence="3">Metallophosphatase</fullName>
    </submittedName>
</protein>
<dbReference type="Proteomes" id="UP000680279">
    <property type="component" value="Unassembled WGS sequence"/>
</dbReference>
<proteinExistence type="inferred from homology"/>
<accession>A0ABQ4K9V4</accession>
<comment type="similarity">
    <text evidence="1">Belongs to the metallophosphoesterase superfamily. YfcE family.</text>
</comment>
<organism evidence="3 4">
    <name type="scientific">Siminovitchia fordii</name>
    <dbReference type="NCBI Taxonomy" id="254759"/>
    <lineage>
        <taxon>Bacteria</taxon>
        <taxon>Bacillati</taxon>
        <taxon>Bacillota</taxon>
        <taxon>Bacilli</taxon>
        <taxon>Bacillales</taxon>
        <taxon>Bacillaceae</taxon>
        <taxon>Siminovitchia</taxon>
    </lineage>
</organism>
<keyword evidence="4" id="KW-1185">Reference proteome</keyword>
<dbReference type="RefSeq" id="WP_212963627.1">
    <property type="nucleotide sequence ID" value="NZ_BOQT01000018.1"/>
</dbReference>